<dbReference type="GO" id="GO:0000149">
    <property type="term" value="F:SNARE binding"/>
    <property type="evidence" value="ECO:0007669"/>
    <property type="project" value="TreeGrafter"/>
</dbReference>
<comment type="caution">
    <text evidence="4">The sequence shown here is derived from an EMBL/GenBank/DDBJ whole genome shotgun (WGS) entry which is preliminary data.</text>
</comment>
<feature type="compositionally biased region" description="Polar residues" evidence="2">
    <location>
        <begin position="104"/>
        <end position="121"/>
    </location>
</feature>
<feature type="region of interest" description="Disordered" evidence="2">
    <location>
        <begin position="1"/>
        <end position="24"/>
    </location>
</feature>
<evidence type="ECO:0000259" key="3">
    <source>
        <dbReference type="PROSITE" id="PS50192"/>
    </source>
</evidence>
<dbReference type="GO" id="GO:0006886">
    <property type="term" value="P:intracellular protein transport"/>
    <property type="evidence" value="ECO:0007669"/>
    <property type="project" value="TreeGrafter"/>
</dbReference>
<dbReference type="GO" id="GO:0012505">
    <property type="term" value="C:endomembrane system"/>
    <property type="evidence" value="ECO:0007669"/>
    <property type="project" value="TreeGrafter"/>
</dbReference>
<feature type="domain" description="T-SNARE coiled-coil homology" evidence="3">
    <location>
        <begin position="237"/>
        <end position="299"/>
    </location>
</feature>
<feature type="region of interest" description="Disordered" evidence="2">
    <location>
        <begin position="104"/>
        <end position="135"/>
    </location>
</feature>
<dbReference type="Gene3D" id="1.20.58.70">
    <property type="match status" value="1"/>
</dbReference>
<evidence type="ECO:0000256" key="2">
    <source>
        <dbReference type="SAM" id="MobiDB-lite"/>
    </source>
</evidence>
<dbReference type="SUPFAM" id="SSF47661">
    <property type="entry name" value="t-snare proteins"/>
    <property type="match status" value="1"/>
</dbReference>
<dbReference type="EMBL" id="JAOPGA020000879">
    <property type="protein sequence ID" value="KAL0482639.1"/>
    <property type="molecule type" value="Genomic_DNA"/>
</dbReference>
<dbReference type="GO" id="GO:0031201">
    <property type="term" value="C:SNARE complex"/>
    <property type="evidence" value="ECO:0007669"/>
    <property type="project" value="TreeGrafter"/>
</dbReference>
<gene>
    <name evidence="4" type="ORF">AKO1_014332</name>
</gene>
<dbReference type="GO" id="GO:0005484">
    <property type="term" value="F:SNAP receptor activity"/>
    <property type="evidence" value="ECO:0007669"/>
    <property type="project" value="TreeGrafter"/>
</dbReference>
<dbReference type="Proteomes" id="UP001431209">
    <property type="component" value="Unassembled WGS sequence"/>
</dbReference>
<dbReference type="InterPro" id="IPR000727">
    <property type="entry name" value="T_SNARE_dom"/>
</dbReference>
<dbReference type="GO" id="GO:0048278">
    <property type="term" value="P:vesicle docking"/>
    <property type="evidence" value="ECO:0007669"/>
    <property type="project" value="TreeGrafter"/>
</dbReference>
<evidence type="ECO:0000313" key="4">
    <source>
        <dbReference type="EMBL" id="KAL0482639.1"/>
    </source>
</evidence>
<dbReference type="GO" id="GO:0006906">
    <property type="term" value="P:vesicle fusion"/>
    <property type="evidence" value="ECO:0007669"/>
    <property type="project" value="TreeGrafter"/>
</dbReference>
<feature type="compositionally biased region" description="Basic residues" evidence="2">
    <location>
        <begin position="122"/>
        <end position="132"/>
    </location>
</feature>
<feature type="region of interest" description="Disordered" evidence="2">
    <location>
        <begin position="150"/>
        <end position="193"/>
    </location>
</feature>
<dbReference type="PROSITE" id="PS50192">
    <property type="entry name" value="T_SNARE"/>
    <property type="match status" value="1"/>
</dbReference>
<organism evidence="4 5">
    <name type="scientific">Acrasis kona</name>
    <dbReference type="NCBI Taxonomy" id="1008807"/>
    <lineage>
        <taxon>Eukaryota</taxon>
        <taxon>Discoba</taxon>
        <taxon>Heterolobosea</taxon>
        <taxon>Tetramitia</taxon>
        <taxon>Eutetramitia</taxon>
        <taxon>Acrasidae</taxon>
        <taxon>Acrasis</taxon>
    </lineage>
</organism>
<proteinExistence type="inferred from homology"/>
<protein>
    <recommendedName>
        <fullName evidence="3">t-SNARE coiled-coil homology domain-containing protein</fullName>
    </recommendedName>
</protein>
<dbReference type="AlphaFoldDB" id="A0AAW2Z119"/>
<accession>A0AAW2Z119</accession>
<sequence>MSGWGFQRTVRSQPTDIEKSARGVSIKDTPANKVSAVMEELSHDVHKFGRRVHNIQQFTKDIGTTRDNDKLRSKLKAERQHAAKINERIQKNISKLSRNLFDTQLQNSPNKGSDMLDSSSLSHRRQQLKKLKTQVQDMEQQYNAALKESLAKEKKHGKRSNLDDDEQNEEGIYGDDSRQNDDSDDDDSNPNSTKSIVREQMRQMNNQPKKNTHQQQLDDQIKLVLSTNDKSTIDVETMIAQETYREVKELQDSYNELHECFKDLNTIISEQDPAFDVILENVTQANQNVEMGVEEIKVAKSMTAIGGIQKLTSKLSIFKKIM</sequence>
<dbReference type="Pfam" id="PF14523">
    <property type="entry name" value="Syntaxin_2"/>
    <property type="match status" value="1"/>
</dbReference>
<reference evidence="4 5" key="1">
    <citation type="submission" date="2024-03" db="EMBL/GenBank/DDBJ databases">
        <title>The Acrasis kona genome and developmental transcriptomes reveal deep origins of eukaryotic multicellular pathways.</title>
        <authorList>
            <person name="Sheikh S."/>
            <person name="Fu C.-J."/>
            <person name="Brown M.W."/>
            <person name="Baldauf S.L."/>
        </authorList>
    </citation>
    <scope>NUCLEOTIDE SEQUENCE [LARGE SCALE GENOMIC DNA]</scope>
    <source>
        <strain evidence="4 5">ATCC MYA-3509</strain>
    </source>
</reference>
<evidence type="ECO:0000313" key="5">
    <source>
        <dbReference type="Proteomes" id="UP001431209"/>
    </source>
</evidence>
<dbReference type="InterPro" id="IPR045242">
    <property type="entry name" value="Syntaxin"/>
</dbReference>
<comment type="similarity">
    <text evidence="1">Belongs to the syntaxin family.</text>
</comment>
<dbReference type="InterPro" id="IPR006011">
    <property type="entry name" value="Syntaxin_N"/>
</dbReference>
<keyword evidence="5" id="KW-1185">Reference proteome</keyword>
<dbReference type="InterPro" id="IPR010989">
    <property type="entry name" value="SNARE"/>
</dbReference>
<feature type="compositionally biased region" description="Acidic residues" evidence="2">
    <location>
        <begin position="163"/>
        <end position="173"/>
    </location>
</feature>
<evidence type="ECO:0000256" key="1">
    <source>
        <dbReference type="ARBA" id="ARBA00009063"/>
    </source>
</evidence>
<name>A0AAW2Z119_9EUKA</name>
<dbReference type="PANTHER" id="PTHR19957">
    <property type="entry name" value="SYNTAXIN"/>
    <property type="match status" value="1"/>
</dbReference>
<dbReference type="Gene3D" id="1.20.5.110">
    <property type="match status" value="1"/>
</dbReference>